<dbReference type="EMBL" id="CAUYUJ010015790">
    <property type="protein sequence ID" value="CAK0858132.1"/>
    <property type="molecule type" value="Genomic_DNA"/>
</dbReference>
<comment type="caution">
    <text evidence="1">The sequence shown here is derived from an EMBL/GenBank/DDBJ whole genome shotgun (WGS) entry which is preliminary data.</text>
</comment>
<sequence length="212" mass="24344">MERAAQALGLPGAMQRLAQATNNFQVYTWWNELPFVHIATAQRMFQSWANYLKTADSSLTRSQRKSSSCQHCDVLTSMIPHMQFPTSSIQRDISATSVSGSMGAGHGEAMETAGRAFEHIVYQLYTVSEGSYRVKDLTSSIHNKDKLSLLERFWCMGEEDRKTVINTIHPLWLPFAWKNDTTLEEKKTYDYHEDREFPSVLLNFHLDRNPCM</sequence>
<evidence type="ECO:0000313" key="1">
    <source>
        <dbReference type="EMBL" id="CAK0858132.1"/>
    </source>
</evidence>
<evidence type="ECO:0000313" key="2">
    <source>
        <dbReference type="Proteomes" id="UP001189429"/>
    </source>
</evidence>
<name>A0ABN9UFI7_9DINO</name>
<proteinExistence type="predicted"/>
<gene>
    <name evidence="1" type="ORF">PCOR1329_LOCUS48012</name>
</gene>
<reference evidence="1" key="1">
    <citation type="submission" date="2023-10" db="EMBL/GenBank/DDBJ databases">
        <authorList>
            <person name="Chen Y."/>
            <person name="Shah S."/>
            <person name="Dougan E. K."/>
            <person name="Thang M."/>
            <person name="Chan C."/>
        </authorList>
    </citation>
    <scope>NUCLEOTIDE SEQUENCE [LARGE SCALE GENOMIC DNA]</scope>
</reference>
<keyword evidence="2" id="KW-1185">Reference proteome</keyword>
<accession>A0ABN9UFI7</accession>
<protein>
    <submittedName>
        <fullName evidence="1">Uncharacterized protein</fullName>
    </submittedName>
</protein>
<dbReference type="Proteomes" id="UP001189429">
    <property type="component" value="Unassembled WGS sequence"/>
</dbReference>
<organism evidence="1 2">
    <name type="scientific">Prorocentrum cordatum</name>
    <dbReference type="NCBI Taxonomy" id="2364126"/>
    <lineage>
        <taxon>Eukaryota</taxon>
        <taxon>Sar</taxon>
        <taxon>Alveolata</taxon>
        <taxon>Dinophyceae</taxon>
        <taxon>Prorocentrales</taxon>
        <taxon>Prorocentraceae</taxon>
        <taxon>Prorocentrum</taxon>
    </lineage>
</organism>